<evidence type="ECO:0000256" key="1">
    <source>
        <dbReference type="ARBA" id="ARBA00022741"/>
    </source>
</evidence>
<dbReference type="EMBL" id="BHXC01000006">
    <property type="protein sequence ID" value="GCB89094.1"/>
    <property type="molecule type" value="Genomic_DNA"/>
</dbReference>
<comment type="caution">
    <text evidence="4">The sequence shown here is derived from an EMBL/GenBank/DDBJ whole genome shotgun (WGS) entry which is preliminary data.</text>
</comment>
<dbReference type="SUPFAM" id="SSF46894">
    <property type="entry name" value="C-terminal effector domain of the bipartite response regulators"/>
    <property type="match status" value="1"/>
</dbReference>
<dbReference type="PANTHER" id="PTHR16305:SF35">
    <property type="entry name" value="TRANSCRIPTIONAL ACTIVATOR DOMAIN"/>
    <property type="match status" value="1"/>
</dbReference>
<dbReference type="Gene3D" id="3.40.50.300">
    <property type="entry name" value="P-loop containing nucleotide triphosphate hydrolases"/>
    <property type="match status" value="1"/>
</dbReference>
<dbReference type="InterPro" id="IPR016032">
    <property type="entry name" value="Sig_transdc_resp-reg_C-effctor"/>
</dbReference>
<reference evidence="4 5" key="1">
    <citation type="journal article" date="2019" name="Microbiol. Resour. Announc.">
        <title>Draft Genome Sequence of the Most Traditional epsilon-Poly-l-Lysine Producer, Streptomyces albulus NBRC14147.</title>
        <authorList>
            <person name="Yamanaka K."/>
            <person name="Hamano Y."/>
        </authorList>
    </citation>
    <scope>NUCLEOTIDE SEQUENCE [LARGE SCALE GENOMIC DNA]</scope>
    <source>
        <strain evidence="4 5">NBRC 14147</strain>
    </source>
</reference>
<name>A0A401QUN0_STRNR</name>
<dbReference type="SMART" id="SM00382">
    <property type="entry name" value="AAA"/>
    <property type="match status" value="1"/>
</dbReference>
<dbReference type="InterPro" id="IPR000792">
    <property type="entry name" value="Tscrpt_reg_LuxR_C"/>
</dbReference>
<feature type="domain" description="HTH luxR-type" evidence="3">
    <location>
        <begin position="841"/>
        <end position="906"/>
    </location>
</feature>
<dbReference type="GO" id="GO:0005524">
    <property type="term" value="F:ATP binding"/>
    <property type="evidence" value="ECO:0007669"/>
    <property type="project" value="UniProtKB-KW"/>
</dbReference>
<accession>A0A401QUN0</accession>
<dbReference type="PRINTS" id="PR00038">
    <property type="entry name" value="HTHLUXR"/>
</dbReference>
<dbReference type="InterPro" id="IPR041664">
    <property type="entry name" value="AAA_16"/>
</dbReference>
<keyword evidence="2" id="KW-0067">ATP-binding</keyword>
<evidence type="ECO:0000313" key="5">
    <source>
        <dbReference type="Proteomes" id="UP000288351"/>
    </source>
</evidence>
<proteinExistence type="predicted"/>
<dbReference type="RefSeq" id="WP_016578674.1">
    <property type="nucleotide sequence ID" value="NZ_BHXC01000006.1"/>
</dbReference>
<dbReference type="InterPro" id="IPR027417">
    <property type="entry name" value="P-loop_NTPase"/>
</dbReference>
<dbReference type="CDD" id="cd06170">
    <property type="entry name" value="LuxR_C_like"/>
    <property type="match status" value="1"/>
</dbReference>
<dbReference type="Pfam" id="PF00196">
    <property type="entry name" value="GerE"/>
    <property type="match status" value="1"/>
</dbReference>
<evidence type="ECO:0000313" key="4">
    <source>
        <dbReference type="EMBL" id="GCB89094.1"/>
    </source>
</evidence>
<sequence>MDEGTVLVGRETELATIVGFLDAIAARGRSCVFVGEPGIGKTALLAAAADEARARGLAVLSARGAESERHLSFAGLHSLLYPVRACLDRLEPVHQEALRGVFGLSQAPVELFLVALAALELLAEAAEQRPLLLLVDDLHWLDAASRDVIEFVARRLDSEPLVLLAASRPHRAVTGQSLDALGPDASRTLLRRRVDLPPDLEDKVLDEAAGNPLALLELPVALRSQGIQGGALPLTARLETAFAARLAELDERPRLLLLLAAVNDGELLAEAVAAAANLAGSDVAARDAEQAVRLHLAATDGTTVTFRHPLVRSAVLQTASETERRRAHQSLAQVLTGFPDRYAWHLAAASDGPDEDLARLLDQAADRALRRGAPSSAATWLERSADLSQTETGRGHRLLRAAEVAFQLGRPRTVHRYMERIQAAMLDPADRGTLAWLQGAFVDGVTSDSEIVRQLAASARQALDDGEPEIAADLLSGTATRCWWVEPGRQIRADLLALTDRLAARGRLRLADRDPRLLCAWAAAGGLERHGTVVEELAWWASEGDLSDPGTRMLLARAAFVSGEFERCLLFCRPAVDRLRAQGRLGLLTAMLATQTFSAFYLGRWDLTETTVDEVSRLAAETRQPIWEDSAALASAHLAGLRGQAARARELLAPVERVAVTAGNQAMLNSVQLSKGFTELGRENYSDAFLELRRTTDETDHAHHPVLQFWGLDYLAEAAVGGGHQAEAREILDRLRPALGRSPGGGAVRAVRFAEALLANDLDAEAAFARAFALSRAALPWYRARLDLAFGTWLRRRRRVTESRAPLRAAHSVFTVLGAGAWAERAARELRSSGVKDRVASVRGASRLSPQEWQIARLAAKGLSNRDIGQQLYLSHRTVGSHLYRIFPKLGITSRGQLHDALPPEQ</sequence>
<dbReference type="PROSITE" id="PS00622">
    <property type="entry name" value="HTH_LUXR_1"/>
    <property type="match status" value="1"/>
</dbReference>
<dbReference type="PROSITE" id="PS50043">
    <property type="entry name" value="HTH_LUXR_2"/>
    <property type="match status" value="1"/>
</dbReference>
<dbReference type="SUPFAM" id="SSF52540">
    <property type="entry name" value="P-loop containing nucleoside triphosphate hydrolases"/>
    <property type="match status" value="1"/>
</dbReference>
<evidence type="ECO:0000259" key="3">
    <source>
        <dbReference type="PROSITE" id="PS50043"/>
    </source>
</evidence>
<dbReference type="GO" id="GO:0004016">
    <property type="term" value="F:adenylate cyclase activity"/>
    <property type="evidence" value="ECO:0007669"/>
    <property type="project" value="TreeGrafter"/>
</dbReference>
<dbReference type="GO" id="GO:0006355">
    <property type="term" value="P:regulation of DNA-templated transcription"/>
    <property type="evidence" value="ECO:0007669"/>
    <property type="project" value="InterPro"/>
</dbReference>
<keyword evidence="1" id="KW-0547">Nucleotide-binding</keyword>
<dbReference type="SMART" id="SM00421">
    <property type="entry name" value="HTH_LUXR"/>
    <property type="match status" value="1"/>
</dbReference>
<protein>
    <submittedName>
        <fullName evidence="4">LuxR family transcriptional regulator</fullName>
    </submittedName>
</protein>
<organism evidence="4 5">
    <name type="scientific">Streptomyces noursei</name>
    <name type="common">Streptomyces albulus</name>
    <dbReference type="NCBI Taxonomy" id="1971"/>
    <lineage>
        <taxon>Bacteria</taxon>
        <taxon>Bacillati</taxon>
        <taxon>Actinomycetota</taxon>
        <taxon>Actinomycetes</taxon>
        <taxon>Kitasatosporales</taxon>
        <taxon>Streptomycetaceae</taxon>
        <taxon>Streptomyces</taxon>
    </lineage>
</organism>
<dbReference type="Proteomes" id="UP000288351">
    <property type="component" value="Unassembled WGS sequence"/>
</dbReference>
<dbReference type="Pfam" id="PF13191">
    <property type="entry name" value="AAA_16"/>
    <property type="match status" value="1"/>
</dbReference>
<dbReference type="AlphaFoldDB" id="A0A401QUN0"/>
<dbReference type="InterPro" id="IPR036388">
    <property type="entry name" value="WH-like_DNA-bd_sf"/>
</dbReference>
<evidence type="ECO:0000256" key="2">
    <source>
        <dbReference type="ARBA" id="ARBA00022840"/>
    </source>
</evidence>
<dbReference type="GO" id="GO:0003677">
    <property type="term" value="F:DNA binding"/>
    <property type="evidence" value="ECO:0007669"/>
    <property type="project" value="InterPro"/>
</dbReference>
<dbReference type="PANTHER" id="PTHR16305">
    <property type="entry name" value="TESTICULAR SOLUBLE ADENYLYL CYCLASE"/>
    <property type="match status" value="1"/>
</dbReference>
<dbReference type="InterPro" id="IPR003593">
    <property type="entry name" value="AAA+_ATPase"/>
</dbReference>
<dbReference type="GO" id="GO:0005737">
    <property type="term" value="C:cytoplasm"/>
    <property type="evidence" value="ECO:0007669"/>
    <property type="project" value="TreeGrafter"/>
</dbReference>
<dbReference type="Gene3D" id="1.10.10.10">
    <property type="entry name" value="Winged helix-like DNA-binding domain superfamily/Winged helix DNA-binding domain"/>
    <property type="match status" value="1"/>
</dbReference>
<gene>
    <name evidence="4" type="ORF">SALB_01768</name>
</gene>